<protein>
    <submittedName>
        <fullName evidence="2">Prenyltransferase/squalene oxidase repeat-containing protein</fullName>
    </submittedName>
</protein>
<dbReference type="PANTHER" id="PTHR31739:SF25">
    <property type="entry name" value="(E,E)-GERANYLLINALOOL SYNTHASE"/>
    <property type="match status" value="1"/>
</dbReference>
<dbReference type="InterPro" id="IPR050148">
    <property type="entry name" value="Terpene_synthase-like"/>
</dbReference>
<dbReference type="InterPro" id="IPR008930">
    <property type="entry name" value="Terpenoid_cyclase/PrenylTrfase"/>
</dbReference>
<sequence length="547" mass="57494">MTGNPTVWTPLEAPAADGDPVALAGDLLTSMTLDPSGRTSPSVYETGRLVALAPWLTGHSERVAYLLAMQRPDGGWGAPDGYGLVPTLSATEALLAALSRRDPTGRYETRPAELAAAADRGLRRLFGWLATPALSIPDTPAADLIIPALTMSINERLRRVRDAPVPGLDLWRGAAQLALPRGMTRARLDAVRGRVATGAAVPEKLLHAFEVVGDVARRAPNVRPLPGGMIGASPAATAAWVGEPGTDPAVGAAMNYLDAAARRQGGPVPCATPITIFERGWVLGGLARAGIPVAITPPLLRSLATTLGPAGTPTGPGLPADADTTAVALYALARLGQPVDPDCLWTYETGPGFCTWPGEDGFSITTNAHVLEALGQYLTTSTEVAPRYRAAVARVSASLRDRQEPDGSWIDRWHASPYYATACTVLALDEFGTGPGVVDAVDRAVEWVLASQRSDGSWGRWAGTVEETAYALQTLLGTRAPVAGLGPAVSRGHSYLLAAAGQQDDPPLWHDKDLYLPTRIARCAVLAALHMARARPDLLETKMSTLA</sequence>
<evidence type="ECO:0000313" key="3">
    <source>
        <dbReference type="Proteomes" id="UP001597260"/>
    </source>
</evidence>
<dbReference type="SUPFAM" id="SSF48239">
    <property type="entry name" value="Terpenoid cyclases/Protein prenyltransferases"/>
    <property type="match status" value="2"/>
</dbReference>
<dbReference type="EMBL" id="JBHTMP010000004">
    <property type="protein sequence ID" value="MFD1320373.1"/>
    <property type="molecule type" value="Genomic_DNA"/>
</dbReference>
<proteinExistence type="predicted"/>
<dbReference type="RefSeq" id="WP_377567301.1">
    <property type="nucleotide sequence ID" value="NZ_JBHTMP010000004.1"/>
</dbReference>
<accession>A0ABW3Y7F7</accession>
<dbReference type="Gene3D" id="1.50.10.20">
    <property type="match status" value="1"/>
</dbReference>
<name>A0ABW3Y7F7_9ACTN</name>
<gene>
    <name evidence="2" type="ORF">ACFQ4H_04620</name>
</gene>
<dbReference type="Proteomes" id="UP001597260">
    <property type="component" value="Unassembled WGS sequence"/>
</dbReference>
<keyword evidence="3" id="KW-1185">Reference proteome</keyword>
<dbReference type="Pfam" id="PF13243">
    <property type="entry name" value="SQHop_cyclase_C"/>
    <property type="match status" value="1"/>
</dbReference>
<feature type="domain" description="Squalene cyclase C-terminal" evidence="1">
    <location>
        <begin position="367"/>
        <end position="471"/>
    </location>
</feature>
<organism evidence="2 3">
    <name type="scientific">Micromonospora sonneratiae</name>
    <dbReference type="NCBI Taxonomy" id="1184706"/>
    <lineage>
        <taxon>Bacteria</taxon>
        <taxon>Bacillati</taxon>
        <taxon>Actinomycetota</taxon>
        <taxon>Actinomycetes</taxon>
        <taxon>Micromonosporales</taxon>
        <taxon>Micromonosporaceae</taxon>
        <taxon>Micromonospora</taxon>
    </lineage>
</organism>
<comment type="caution">
    <text evidence="2">The sequence shown here is derived from an EMBL/GenBank/DDBJ whole genome shotgun (WGS) entry which is preliminary data.</text>
</comment>
<evidence type="ECO:0000313" key="2">
    <source>
        <dbReference type="EMBL" id="MFD1320373.1"/>
    </source>
</evidence>
<dbReference type="InterPro" id="IPR032696">
    <property type="entry name" value="SQ_cyclase_C"/>
</dbReference>
<evidence type="ECO:0000259" key="1">
    <source>
        <dbReference type="Pfam" id="PF13243"/>
    </source>
</evidence>
<dbReference type="Gene3D" id="1.50.10.160">
    <property type="match status" value="1"/>
</dbReference>
<dbReference type="PANTHER" id="PTHR31739">
    <property type="entry name" value="ENT-COPALYL DIPHOSPHATE SYNTHASE, CHLOROPLASTIC"/>
    <property type="match status" value="1"/>
</dbReference>
<reference evidence="3" key="1">
    <citation type="journal article" date="2019" name="Int. J. Syst. Evol. Microbiol.">
        <title>The Global Catalogue of Microorganisms (GCM) 10K type strain sequencing project: providing services to taxonomists for standard genome sequencing and annotation.</title>
        <authorList>
            <consortium name="The Broad Institute Genomics Platform"/>
            <consortium name="The Broad Institute Genome Sequencing Center for Infectious Disease"/>
            <person name="Wu L."/>
            <person name="Ma J."/>
        </authorList>
    </citation>
    <scope>NUCLEOTIDE SEQUENCE [LARGE SCALE GENOMIC DNA]</scope>
    <source>
        <strain evidence="3">JCM 31037</strain>
    </source>
</reference>